<organism evidence="1 2">
    <name type="scientific">Faecalibacter bovis</name>
    <dbReference type="NCBI Taxonomy" id="2898187"/>
    <lineage>
        <taxon>Bacteria</taxon>
        <taxon>Pseudomonadati</taxon>
        <taxon>Bacteroidota</taxon>
        <taxon>Flavobacteriia</taxon>
        <taxon>Flavobacteriales</taxon>
        <taxon>Weeksellaceae</taxon>
        <taxon>Faecalibacter</taxon>
    </lineage>
</organism>
<dbReference type="EMBL" id="CP072842">
    <property type="protein sequence ID" value="QTV05943.1"/>
    <property type="molecule type" value="Genomic_DNA"/>
</dbReference>
<evidence type="ECO:0000313" key="1">
    <source>
        <dbReference type="EMBL" id="QTV05943.1"/>
    </source>
</evidence>
<protein>
    <submittedName>
        <fullName evidence="1">Uncharacterized protein</fullName>
    </submittedName>
</protein>
<accession>A0ABX7XDH2</accession>
<sequence length="141" mass="16553">MNLLNTDIVSLIHAFSKILSYSNDIVFHSINKEFENAMTIEKLEILDYVNITSKVNIKYSVTNTSIYINNKQDRLIQEVDEKSKINPSYNDYRNAIDEMKFVYVLFSNWPYQSSDEPSALQDEKKIIKNRLSNRYPPFITV</sequence>
<dbReference type="Proteomes" id="UP000672011">
    <property type="component" value="Chromosome"/>
</dbReference>
<proteinExistence type="predicted"/>
<gene>
    <name evidence="1" type="ORF">J9309_00920</name>
</gene>
<evidence type="ECO:0000313" key="2">
    <source>
        <dbReference type="Proteomes" id="UP000672011"/>
    </source>
</evidence>
<keyword evidence="2" id="KW-1185">Reference proteome</keyword>
<reference evidence="2" key="2">
    <citation type="submission" date="2021-04" db="EMBL/GenBank/DDBJ databases">
        <title>Taxonomy of Flavobacteriaceae bacterium ZY171143.</title>
        <authorList>
            <person name="Li F."/>
        </authorList>
    </citation>
    <scope>NUCLEOTIDE SEQUENCE [LARGE SCALE GENOMIC DNA]</scope>
    <source>
        <strain evidence="2">ZY171143</strain>
    </source>
</reference>
<dbReference type="RefSeq" id="WP_230476585.1">
    <property type="nucleotide sequence ID" value="NZ_CP072842.1"/>
</dbReference>
<name>A0ABX7XDH2_9FLAO</name>
<reference evidence="1 2" key="1">
    <citation type="journal article" date="2021" name="Int. J. Syst. Evol. Microbiol.">
        <title>Faecalibacter bovis sp. nov., isolated from cow faeces.</title>
        <authorList>
            <person name="Li F."/>
            <person name="Zhao W."/>
            <person name="Hong Q."/>
            <person name="Shao Q."/>
            <person name="Song J."/>
            <person name="Yang S."/>
        </authorList>
    </citation>
    <scope>NUCLEOTIDE SEQUENCE [LARGE SCALE GENOMIC DNA]</scope>
    <source>
        <strain evidence="1 2">ZY171143</strain>
    </source>
</reference>